<evidence type="ECO:0000256" key="5">
    <source>
        <dbReference type="PIRSR" id="PIRSR031051-1"/>
    </source>
</evidence>
<feature type="binding site" evidence="7">
    <location>
        <position position="24"/>
    </location>
    <ligand>
        <name>Mg(2+)</name>
        <dbReference type="ChEBI" id="CHEBI:18420"/>
    </ligand>
</feature>
<evidence type="ECO:0000256" key="1">
    <source>
        <dbReference type="ARBA" id="ARBA00001946"/>
    </source>
</evidence>
<dbReference type="Gene3D" id="3.40.50.1000">
    <property type="entry name" value="HAD superfamily/HAD-like"/>
    <property type="match status" value="1"/>
</dbReference>
<dbReference type="SUPFAM" id="SSF56784">
    <property type="entry name" value="HAD-like"/>
    <property type="match status" value="1"/>
</dbReference>
<evidence type="ECO:0000256" key="3">
    <source>
        <dbReference type="ARBA" id="ARBA00022801"/>
    </source>
</evidence>
<dbReference type="Proteomes" id="UP000823749">
    <property type="component" value="Chromosome 8"/>
</dbReference>
<protein>
    <submittedName>
        <fullName evidence="8">Uncharacterized protein</fullName>
    </submittedName>
</protein>
<dbReference type="InterPro" id="IPR023214">
    <property type="entry name" value="HAD_sf"/>
</dbReference>
<sequence length="183" mass="20571">MVIFLPVLVVDPRMAGIVVVFDFDKTIIDLDSDNWVVDELGATESFNQLLPTMPWNTLMDTMMGELHSRGKTIDDIAEVLKRAPIHPRVVSAITAAHALGCDLRVVSDANLFFIETILKHLGLRDCFTEINTNPSYVDDQGRLRILPYHDFHSSPHGCDRCPPNMCKAYQSIQNCSFFLTSFA</sequence>
<dbReference type="PANTHER" id="PTHR20889:SF12">
    <property type="entry name" value="LP01149P"/>
    <property type="match status" value="1"/>
</dbReference>
<evidence type="ECO:0000256" key="7">
    <source>
        <dbReference type="PIRSR" id="PIRSR031051-3"/>
    </source>
</evidence>
<dbReference type="PIRSF" id="PIRSF031051">
    <property type="entry name" value="PyrdxlP_Pase_PHOSPHO2"/>
    <property type="match status" value="1"/>
</dbReference>
<feature type="binding site" evidence="6">
    <location>
        <position position="33"/>
    </location>
    <ligand>
        <name>substrate</name>
    </ligand>
</feature>
<keyword evidence="3" id="KW-0378">Hydrolase</keyword>
<dbReference type="InterPro" id="IPR006384">
    <property type="entry name" value="HAD_hydro_PyrdxlP_Pase-like"/>
</dbReference>
<keyword evidence="2 7" id="KW-0479">Metal-binding</keyword>
<organism evidence="8 9">
    <name type="scientific">Rhododendron griersonianum</name>
    <dbReference type="NCBI Taxonomy" id="479676"/>
    <lineage>
        <taxon>Eukaryota</taxon>
        <taxon>Viridiplantae</taxon>
        <taxon>Streptophyta</taxon>
        <taxon>Embryophyta</taxon>
        <taxon>Tracheophyta</taxon>
        <taxon>Spermatophyta</taxon>
        <taxon>Magnoliopsida</taxon>
        <taxon>eudicotyledons</taxon>
        <taxon>Gunneridae</taxon>
        <taxon>Pentapetalae</taxon>
        <taxon>asterids</taxon>
        <taxon>Ericales</taxon>
        <taxon>Ericaceae</taxon>
        <taxon>Ericoideae</taxon>
        <taxon>Rhodoreae</taxon>
        <taxon>Rhododendron</taxon>
    </lineage>
</organism>
<comment type="cofactor">
    <cofactor evidence="1 7">
        <name>Mg(2+)</name>
        <dbReference type="ChEBI" id="CHEBI:18420"/>
    </cofactor>
</comment>
<evidence type="ECO:0000256" key="2">
    <source>
        <dbReference type="ARBA" id="ARBA00022723"/>
    </source>
</evidence>
<dbReference type="NCBIfam" id="TIGR01488">
    <property type="entry name" value="HAD-SF-IB"/>
    <property type="match status" value="1"/>
</dbReference>
<dbReference type="AlphaFoldDB" id="A0AAV6J9J2"/>
<name>A0AAV6J9J2_9ERIC</name>
<dbReference type="InterPro" id="IPR036412">
    <property type="entry name" value="HAD-like_sf"/>
</dbReference>
<gene>
    <name evidence="8" type="ORF">RHGRI_025072</name>
</gene>
<dbReference type="GO" id="GO:0016791">
    <property type="term" value="F:phosphatase activity"/>
    <property type="evidence" value="ECO:0007669"/>
    <property type="project" value="InterPro"/>
</dbReference>
<dbReference type="InterPro" id="IPR016965">
    <property type="entry name" value="Pase_PHOSPHO-typ"/>
</dbReference>
<evidence type="ECO:0000313" key="9">
    <source>
        <dbReference type="Proteomes" id="UP000823749"/>
    </source>
</evidence>
<dbReference type="GO" id="GO:0046872">
    <property type="term" value="F:metal ion binding"/>
    <property type="evidence" value="ECO:0007669"/>
    <property type="project" value="UniProtKB-KW"/>
</dbReference>
<dbReference type="PANTHER" id="PTHR20889">
    <property type="entry name" value="PHOSPHATASE, ORPHAN 1, 2"/>
    <property type="match status" value="1"/>
</dbReference>
<feature type="active site" description="Proton donor" evidence="5">
    <location>
        <position position="24"/>
    </location>
</feature>
<comment type="caution">
    <text evidence="8">The sequence shown here is derived from an EMBL/GenBank/DDBJ whole genome shotgun (WGS) entry which is preliminary data.</text>
</comment>
<feature type="active site" description="Nucleophile" evidence="5">
    <location>
        <position position="22"/>
    </location>
</feature>
<dbReference type="Pfam" id="PF06888">
    <property type="entry name" value="Put_Phosphatase"/>
    <property type="match status" value="1"/>
</dbReference>
<accession>A0AAV6J9J2</accession>
<keyword evidence="4 7" id="KW-0460">Magnesium</keyword>
<feature type="binding site" evidence="7">
    <location>
        <position position="22"/>
    </location>
    <ligand>
        <name>Mg(2+)</name>
        <dbReference type="ChEBI" id="CHEBI:18420"/>
    </ligand>
</feature>
<dbReference type="EMBL" id="JACTNZ010000008">
    <property type="protein sequence ID" value="KAG5537846.1"/>
    <property type="molecule type" value="Genomic_DNA"/>
</dbReference>
<reference evidence="8" key="1">
    <citation type="submission" date="2020-08" db="EMBL/GenBank/DDBJ databases">
        <title>Plant Genome Project.</title>
        <authorList>
            <person name="Zhang R.-G."/>
        </authorList>
    </citation>
    <scope>NUCLEOTIDE SEQUENCE</scope>
    <source>
        <strain evidence="8">WSP0</strain>
        <tissue evidence="8">Leaf</tissue>
    </source>
</reference>
<feature type="binding site" evidence="6">
    <location>
        <position position="108"/>
    </location>
    <ligand>
        <name>substrate</name>
    </ligand>
</feature>
<dbReference type="NCBIfam" id="TIGR01489">
    <property type="entry name" value="DKMTPPase-SF"/>
    <property type="match status" value="1"/>
</dbReference>
<evidence type="ECO:0000256" key="4">
    <source>
        <dbReference type="ARBA" id="ARBA00022842"/>
    </source>
</evidence>
<evidence type="ECO:0000256" key="6">
    <source>
        <dbReference type="PIRSR" id="PIRSR031051-2"/>
    </source>
</evidence>
<evidence type="ECO:0000313" key="8">
    <source>
        <dbReference type="EMBL" id="KAG5537846.1"/>
    </source>
</evidence>
<proteinExistence type="predicted"/>
<keyword evidence="9" id="KW-1185">Reference proteome</keyword>